<dbReference type="RefSeq" id="XP_033591809.1">
    <property type="nucleotide sequence ID" value="XM_033732950.1"/>
</dbReference>
<organism evidence="5 6">
    <name type="scientific">Neohortaea acidophila</name>
    <dbReference type="NCBI Taxonomy" id="245834"/>
    <lineage>
        <taxon>Eukaryota</taxon>
        <taxon>Fungi</taxon>
        <taxon>Dikarya</taxon>
        <taxon>Ascomycota</taxon>
        <taxon>Pezizomycotina</taxon>
        <taxon>Dothideomycetes</taxon>
        <taxon>Dothideomycetidae</taxon>
        <taxon>Mycosphaerellales</taxon>
        <taxon>Teratosphaeriaceae</taxon>
        <taxon>Neohortaea</taxon>
    </lineage>
</organism>
<dbReference type="GO" id="GO:0016853">
    <property type="term" value="F:isomerase activity"/>
    <property type="evidence" value="ECO:0007669"/>
    <property type="project" value="UniProtKB-KW"/>
</dbReference>
<dbReference type="InterPro" id="IPR036291">
    <property type="entry name" value="NAD(P)-bd_dom_sf"/>
</dbReference>
<evidence type="ECO:0000259" key="4">
    <source>
        <dbReference type="SMART" id="SM00822"/>
    </source>
</evidence>
<evidence type="ECO:0000313" key="6">
    <source>
        <dbReference type="Proteomes" id="UP000799767"/>
    </source>
</evidence>
<dbReference type="GO" id="GO:0016616">
    <property type="term" value="F:oxidoreductase activity, acting on the CH-OH group of donors, NAD or NADP as acceptor"/>
    <property type="evidence" value="ECO:0007669"/>
    <property type="project" value="InterPro"/>
</dbReference>
<dbReference type="SMART" id="SM00822">
    <property type="entry name" value="PKS_KR"/>
    <property type="match status" value="1"/>
</dbReference>
<keyword evidence="6" id="KW-1185">Reference proteome</keyword>
<dbReference type="GeneID" id="54473952"/>
<gene>
    <name evidence="5" type="ORF">BDY17DRAFT_293180</name>
</gene>
<keyword evidence="3" id="KW-0472">Membrane</keyword>
<proteinExistence type="inferred from homology"/>
<dbReference type="InterPro" id="IPR002225">
    <property type="entry name" value="3Beta_OHSteriod_DH/Estase"/>
</dbReference>
<evidence type="ECO:0000256" key="2">
    <source>
        <dbReference type="ARBA" id="ARBA00023002"/>
    </source>
</evidence>
<comment type="similarity">
    <text evidence="1">Belongs to the 3-beta-HSD family.</text>
</comment>
<dbReference type="PANTHER" id="PTHR43245:SF51">
    <property type="entry name" value="SHORT CHAIN DEHYDROGENASE_REDUCTASE FAMILY 42E, MEMBER 2"/>
    <property type="match status" value="1"/>
</dbReference>
<name>A0A6A6PYN5_9PEZI</name>
<dbReference type="EMBL" id="MU001633">
    <property type="protein sequence ID" value="KAF2485240.1"/>
    <property type="molecule type" value="Genomic_DNA"/>
</dbReference>
<dbReference type="InterPro" id="IPR057326">
    <property type="entry name" value="KR_dom"/>
</dbReference>
<keyword evidence="3" id="KW-1133">Transmembrane helix</keyword>
<protein>
    <submittedName>
        <fullName evidence="5">Putative 3-beta hydroxysteroid dehydrogenase/isomerase family protein</fullName>
    </submittedName>
</protein>
<feature type="domain" description="Ketoreductase" evidence="4">
    <location>
        <begin position="11"/>
        <end position="199"/>
    </location>
</feature>
<dbReference type="Pfam" id="PF01073">
    <property type="entry name" value="3Beta_HSD"/>
    <property type="match status" value="1"/>
</dbReference>
<dbReference type="Gene3D" id="3.40.50.720">
    <property type="entry name" value="NAD(P)-binding Rossmann-like Domain"/>
    <property type="match status" value="1"/>
</dbReference>
<dbReference type="GO" id="GO:0006694">
    <property type="term" value="P:steroid biosynthetic process"/>
    <property type="evidence" value="ECO:0007669"/>
    <property type="project" value="InterPro"/>
</dbReference>
<evidence type="ECO:0000256" key="1">
    <source>
        <dbReference type="ARBA" id="ARBA00009219"/>
    </source>
</evidence>
<keyword evidence="2" id="KW-0560">Oxidoreductase</keyword>
<keyword evidence="3" id="KW-0812">Transmembrane</keyword>
<feature type="transmembrane region" description="Helical" evidence="3">
    <location>
        <begin position="289"/>
        <end position="308"/>
    </location>
</feature>
<dbReference type="OrthoDB" id="10058185at2759"/>
<sequence>MSVDVSGVSPGTVLVIGGSGFVGRHCIQHLLREGVSSMHTLNSRMPPEDRRIAGVEYHAVDLGNAAGVEGVMRLAKPNVVIHLASPRPFIEQAPVYERVNIQGIRNILAACDAVAVTKAFVYCSSVPVIFRSWTDIVGGDESWPVLYAPEQKEFYFHSKAMGEKLVLQHNRQNKQNMLTTALRVTSIFGEDDWQIIGGLISRAKTGQLNTQIGDGKNLNDWTYVGNVTAAHVLAAKRLLRAGAHSDPPEQRVEGEAFFITNDDPRPFWDFGRQVAAEAGFPVRPEDIKILPAIMAYLIGVVAEWYVFLTSFGRRKSQVSRAVLQFAVINQVFCIDKAKRQLGYRPLVSIDEAIKRSVASFQERDDGEYLAKTK</sequence>
<accession>A0A6A6PYN5</accession>
<keyword evidence="5" id="KW-0413">Isomerase</keyword>
<dbReference type="Proteomes" id="UP000799767">
    <property type="component" value="Unassembled WGS sequence"/>
</dbReference>
<dbReference type="PANTHER" id="PTHR43245">
    <property type="entry name" value="BIFUNCTIONAL POLYMYXIN RESISTANCE PROTEIN ARNA"/>
    <property type="match status" value="1"/>
</dbReference>
<dbReference type="InterPro" id="IPR050177">
    <property type="entry name" value="Lipid_A_modif_metabolic_enz"/>
</dbReference>
<dbReference type="SUPFAM" id="SSF51735">
    <property type="entry name" value="NAD(P)-binding Rossmann-fold domains"/>
    <property type="match status" value="1"/>
</dbReference>
<dbReference type="AlphaFoldDB" id="A0A6A6PYN5"/>
<evidence type="ECO:0000256" key="3">
    <source>
        <dbReference type="SAM" id="Phobius"/>
    </source>
</evidence>
<evidence type="ECO:0000313" key="5">
    <source>
        <dbReference type="EMBL" id="KAF2485240.1"/>
    </source>
</evidence>
<reference evidence="5" key="1">
    <citation type="journal article" date="2020" name="Stud. Mycol.">
        <title>101 Dothideomycetes genomes: a test case for predicting lifestyles and emergence of pathogens.</title>
        <authorList>
            <person name="Haridas S."/>
            <person name="Albert R."/>
            <person name="Binder M."/>
            <person name="Bloem J."/>
            <person name="Labutti K."/>
            <person name="Salamov A."/>
            <person name="Andreopoulos B."/>
            <person name="Baker S."/>
            <person name="Barry K."/>
            <person name="Bills G."/>
            <person name="Bluhm B."/>
            <person name="Cannon C."/>
            <person name="Castanera R."/>
            <person name="Culley D."/>
            <person name="Daum C."/>
            <person name="Ezra D."/>
            <person name="Gonzalez J."/>
            <person name="Henrissat B."/>
            <person name="Kuo A."/>
            <person name="Liang C."/>
            <person name="Lipzen A."/>
            <person name="Lutzoni F."/>
            <person name="Magnuson J."/>
            <person name="Mondo S."/>
            <person name="Nolan M."/>
            <person name="Ohm R."/>
            <person name="Pangilinan J."/>
            <person name="Park H.-J."/>
            <person name="Ramirez L."/>
            <person name="Alfaro M."/>
            <person name="Sun H."/>
            <person name="Tritt A."/>
            <person name="Yoshinaga Y."/>
            <person name="Zwiers L.-H."/>
            <person name="Turgeon B."/>
            <person name="Goodwin S."/>
            <person name="Spatafora J."/>
            <person name="Crous P."/>
            <person name="Grigoriev I."/>
        </authorList>
    </citation>
    <scope>NUCLEOTIDE SEQUENCE</scope>
    <source>
        <strain evidence="5">CBS 113389</strain>
    </source>
</reference>